<feature type="domain" description="Topo IA-type catalytic" evidence="5">
    <location>
        <begin position="162"/>
        <end position="420"/>
    </location>
</feature>
<dbReference type="PROSITE" id="PS52039">
    <property type="entry name" value="TOPO_IA_2"/>
    <property type="match status" value="1"/>
</dbReference>
<dbReference type="Proteomes" id="UP000324800">
    <property type="component" value="Unassembled WGS sequence"/>
</dbReference>
<dbReference type="EMBL" id="SNRW01002455">
    <property type="protein sequence ID" value="KAA6392710.1"/>
    <property type="molecule type" value="Genomic_DNA"/>
</dbReference>
<feature type="region of interest" description="Disordered" evidence="3">
    <location>
        <begin position="388"/>
        <end position="420"/>
    </location>
</feature>
<dbReference type="AlphaFoldDB" id="A0A5J4WCY8"/>
<name>A0A5J4WCY8_9EUKA</name>
<evidence type="ECO:0000256" key="3">
    <source>
        <dbReference type="SAM" id="MobiDB-lite"/>
    </source>
</evidence>
<dbReference type="SMART" id="SM00493">
    <property type="entry name" value="TOPRIM"/>
    <property type="match status" value="1"/>
</dbReference>
<proteinExistence type="inferred from homology"/>
<keyword evidence="1 2" id="KW-0413">Isomerase</keyword>
<sequence length="420" mass="46818">MVCEKPSIAESIAKALSRGGSYQTRKSRNLTVHEFDGEFLHRNAHFKVTGLFGHIFSTDFEPHYNSWTAVKPEDLFYAPILKVEEKGSSVSGALAYEAHNVDYIILCLDCDREGENICFEVLDIIGDKINKKPNEQQIYRAKFSAVTRQDMIQAMNNLVEPNLNESRAVDTRQELDLKVGVAFTRFQTMFFQDKYGNLNSALISYGPCQTPTLGFCVDRHDAIQKFVPERFYQLTPTLIVSTSQSSSNGVELEAEWERGRVFDEDVAKMFQTMLLDESGLGSSSEGKGGYSGRTGNATLSSLDVSIQRNPRPIPLNTVAFLKVASSQLGLASYEALNIAEQIYTRGILSYPRTESTMYPASFDVVGIVQQFKNNDYWRPYAEVALQGPLKGRGGQDMGDHPPLTPTQPISPNEQLTASKV</sequence>
<keyword evidence="2" id="KW-0238">DNA-binding</keyword>
<dbReference type="Pfam" id="PF01131">
    <property type="entry name" value="Topoisom_bac"/>
    <property type="match status" value="1"/>
</dbReference>
<protein>
    <recommendedName>
        <fullName evidence="2">DNA topoisomerase</fullName>
        <ecNumber evidence="2">5.6.2.1</ecNumber>
    </recommendedName>
</protein>
<dbReference type="GO" id="GO:0003677">
    <property type="term" value="F:DNA binding"/>
    <property type="evidence" value="ECO:0007669"/>
    <property type="project" value="UniProtKB-KW"/>
</dbReference>
<evidence type="ECO:0000256" key="2">
    <source>
        <dbReference type="RuleBase" id="RU362092"/>
    </source>
</evidence>
<dbReference type="InterPro" id="IPR023405">
    <property type="entry name" value="Topo_IA_core_domain"/>
</dbReference>
<accession>A0A5J4WCY8</accession>
<dbReference type="OrthoDB" id="430051at2759"/>
<dbReference type="InterPro" id="IPR006171">
    <property type="entry name" value="TOPRIM_dom"/>
</dbReference>
<dbReference type="SUPFAM" id="SSF56712">
    <property type="entry name" value="Prokaryotic type I DNA topoisomerase"/>
    <property type="match status" value="1"/>
</dbReference>
<evidence type="ECO:0000256" key="1">
    <source>
        <dbReference type="ARBA" id="ARBA00023235"/>
    </source>
</evidence>
<comment type="caution">
    <text evidence="6">The sequence shown here is derived from an EMBL/GenBank/DDBJ whole genome shotgun (WGS) entry which is preliminary data.</text>
</comment>
<dbReference type="Gene3D" id="1.10.460.10">
    <property type="entry name" value="Topoisomerase I, domain 2"/>
    <property type="match status" value="1"/>
</dbReference>
<gene>
    <name evidence="6" type="ORF">EZS28_011760</name>
</gene>
<dbReference type="InterPro" id="IPR034144">
    <property type="entry name" value="TOPRIM_TopoIII"/>
</dbReference>
<dbReference type="PANTHER" id="PTHR11390:SF20">
    <property type="entry name" value="DNA TOPOISOMERASE 3-BETA-1"/>
    <property type="match status" value="1"/>
</dbReference>
<dbReference type="Pfam" id="PF01751">
    <property type="entry name" value="Toprim"/>
    <property type="match status" value="1"/>
</dbReference>
<comment type="similarity">
    <text evidence="2">Belongs to the type IA topoisomerase family.</text>
</comment>
<dbReference type="SMART" id="SM00436">
    <property type="entry name" value="TOP1Bc"/>
    <property type="match status" value="1"/>
</dbReference>
<dbReference type="PRINTS" id="PR00417">
    <property type="entry name" value="PRTPISMRASEI"/>
</dbReference>
<keyword evidence="2" id="KW-0799">Topoisomerase</keyword>
<dbReference type="Gene3D" id="3.40.50.140">
    <property type="match status" value="1"/>
</dbReference>
<dbReference type="CDD" id="cd03362">
    <property type="entry name" value="TOPRIM_TopoIA_TopoIII"/>
    <property type="match status" value="1"/>
</dbReference>
<dbReference type="Gene3D" id="1.10.290.10">
    <property type="entry name" value="Topoisomerase I, domain 4"/>
    <property type="match status" value="1"/>
</dbReference>
<dbReference type="GO" id="GO:0003917">
    <property type="term" value="F:DNA topoisomerase type I (single strand cut, ATP-independent) activity"/>
    <property type="evidence" value="ECO:0007669"/>
    <property type="project" value="UniProtKB-EC"/>
</dbReference>
<dbReference type="PROSITE" id="PS50880">
    <property type="entry name" value="TOPRIM"/>
    <property type="match status" value="1"/>
</dbReference>
<comment type="function">
    <text evidence="2">Introduces a single-strand break via transesterification at a target site in duplex DNA. Releases the supercoiling and torsional tension of DNA introduced during the DNA replication and transcription by transiently cleaving and rejoining one strand of the DNA duplex. The scissile phosphodiester is attacked by the catalytic tyrosine of the enzyme, resulting in the formation of a DNA-(5'-phosphotyrosyl)-enzyme intermediate and the expulsion of a 3'-OH DNA strand.</text>
</comment>
<comment type="catalytic activity">
    <reaction evidence="2">
        <text>ATP-independent breakage of single-stranded DNA, followed by passage and rejoining.</text>
        <dbReference type="EC" id="5.6.2.1"/>
    </reaction>
</comment>
<organism evidence="6 7">
    <name type="scientific">Streblomastix strix</name>
    <dbReference type="NCBI Taxonomy" id="222440"/>
    <lineage>
        <taxon>Eukaryota</taxon>
        <taxon>Metamonada</taxon>
        <taxon>Preaxostyla</taxon>
        <taxon>Oxymonadida</taxon>
        <taxon>Streblomastigidae</taxon>
        <taxon>Streblomastix</taxon>
    </lineage>
</organism>
<evidence type="ECO:0000313" key="7">
    <source>
        <dbReference type="Proteomes" id="UP000324800"/>
    </source>
</evidence>
<dbReference type="PANTHER" id="PTHR11390">
    <property type="entry name" value="PROKARYOTIC DNA TOPOISOMERASE"/>
    <property type="match status" value="1"/>
</dbReference>
<dbReference type="GO" id="GO:0005634">
    <property type="term" value="C:nucleus"/>
    <property type="evidence" value="ECO:0007669"/>
    <property type="project" value="TreeGrafter"/>
</dbReference>
<dbReference type="GO" id="GO:0006265">
    <property type="term" value="P:DNA topological change"/>
    <property type="evidence" value="ECO:0007669"/>
    <property type="project" value="InterPro"/>
</dbReference>
<dbReference type="InterPro" id="IPR013824">
    <property type="entry name" value="Topo_IA_cen_sub1"/>
</dbReference>
<dbReference type="GO" id="GO:0006281">
    <property type="term" value="P:DNA repair"/>
    <property type="evidence" value="ECO:0007669"/>
    <property type="project" value="TreeGrafter"/>
</dbReference>
<dbReference type="InterPro" id="IPR000380">
    <property type="entry name" value="Topo_IA"/>
</dbReference>
<evidence type="ECO:0000313" key="6">
    <source>
        <dbReference type="EMBL" id="KAA6392710.1"/>
    </source>
</evidence>
<evidence type="ECO:0000259" key="5">
    <source>
        <dbReference type="PROSITE" id="PS52039"/>
    </source>
</evidence>
<feature type="domain" description="Toprim" evidence="4">
    <location>
        <begin position="1"/>
        <end position="144"/>
    </location>
</feature>
<dbReference type="InterPro" id="IPR013826">
    <property type="entry name" value="Topo_IA_cen_sub3"/>
</dbReference>
<feature type="compositionally biased region" description="Polar residues" evidence="3">
    <location>
        <begin position="406"/>
        <end position="420"/>
    </location>
</feature>
<dbReference type="EC" id="5.6.2.1" evidence="2"/>
<dbReference type="InterPro" id="IPR013497">
    <property type="entry name" value="Topo_IA_cen"/>
</dbReference>
<dbReference type="GO" id="GO:0006310">
    <property type="term" value="P:DNA recombination"/>
    <property type="evidence" value="ECO:0007669"/>
    <property type="project" value="TreeGrafter"/>
</dbReference>
<reference evidence="6 7" key="1">
    <citation type="submission" date="2019-03" db="EMBL/GenBank/DDBJ databases">
        <title>Single cell metagenomics reveals metabolic interactions within the superorganism composed of flagellate Streblomastix strix and complex community of Bacteroidetes bacteria on its surface.</title>
        <authorList>
            <person name="Treitli S.C."/>
            <person name="Kolisko M."/>
            <person name="Husnik F."/>
            <person name="Keeling P."/>
            <person name="Hampl V."/>
        </authorList>
    </citation>
    <scope>NUCLEOTIDE SEQUENCE [LARGE SCALE GENOMIC DNA]</scope>
    <source>
        <strain evidence="6">ST1C</strain>
    </source>
</reference>
<evidence type="ECO:0000259" key="4">
    <source>
        <dbReference type="PROSITE" id="PS50880"/>
    </source>
</evidence>
<dbReference type="InterPro" id="IPR003601">
    <property type="entry name" value="Topo_IA_2"/>
</dbReference>